<dbReference type="PANTHER" id="PTHR11265:SF0">
    <property type="entry name" value="12S RRNA N4-METHYLCYTIDINE METHYLTRANSFERASE"/>
    <property type="match status" value="1"/>
</dbReference>
<name>A0A089YM16_9PSED</name>
<evidence type="ECO:0000256" key="6">
    <source>
        <dbReference type="ARBA" id="ARBA00022691"/>
    </source>
</evidence>
<evidence type="ECO:0000313" key="8">
    <source>
        <dbReference type="EMBL" id="AIS16624.1"/>
    </source>
</evidence>
<evidence type="ECO:0000256" key="4">
    <source>
        <dbReference type="ARBA" id="ARBA00022603"/>
    </source>
</evidence>
<dbReference type="Pfam" id="PF01795">
    <property type="entry name" value="Methyltransf_5"/>
    <property type="match status" value="1"/>
</dbReference>
<protein>
    <recommendedName>
        <fullName evidence="7">Ribosomal RNA small subunit methyltransferase H</fullName>
        <ecNumber evidence="7">2.1.1.199</ecNumber>
    </recommendedName>
    <alternativeName>
        <fullName evidence="7">16S rRNA m(4)C1402 methyltransferase</fullName>
    </alternativeName>
    <alternativeName>
        <fullName evidence="7">rRNA (cytosine-N(4)-)-methyltransferase RsmH</fullName>
    </alternativeName>
</protein>
<dbReference type="Gene3D" id="1.10.150.170">
    <property type="entry name" value="Putative methyltransferase TM0872, insert domain"/>
    <property type="match status" value="1"/>
</dbReference>
<dbReference type="InterPro" id="IPR002903">
    <property type="entry name" value="RsmH"/>
</dbReference>
<dbReference type="HOGENOM" id="CLU_038422_2_0_6"/>
<dbReference type="KEGG" id="prh:LT40_04060"/>
<evidence type="ECO:0000256" key="7">
    <source>
        <dbReference type="HAMAP-Rule" id="MF_01007"/>
    </source>
</evidence>
<keyword evidence="4 7" id="KW-0489">Methyltransferase</keyword>
<dbReference type="GO" id="GO:0071424">
    <property type="term" value="F:rRNA (cytosine-N4-)-methyltransferase activity"/>
    <property type="evidence" value="ECO:0007669"/>
    <property type="project" value="UniProtKB-UniRule"/>
</dbReference>
<evidence type="ECO:0000256" key="1">
    <source>
        <dbReference type="ARBA" id="ARBA00010396"/>
    </source>
</evidence>
<organism evidence="8 9">
    <name type="scientific">Pseudomonas rhizosphaerae</name>
    <dbReference type="NCBI Taxonomy" id="216142"/>
    <lineage>
        <taxon>Bacteria</taxon>
        <taxon>Pseudomonadati</taxon>
        <taxon>Pseudomonadota</taxon>
        <taxon>Gammaproteobacteria</taxon>
        <taxon>Pseudomonadales</taxon>
        <taxon>Pseudomonadaceae</taxon>
        <taxon>Pseudomonas</taxon>
    </lineage>
</organism>
<feature type="binding site" evidence="7">
    <location>
        <position position="105"/>
    </location>
    <ligand>
        <name>S-adenosyl-L-methionine</name>
        <dbReference type="ChEBI" id="CHEBI:59789"/>
    </ligand>
</feature>
<dbReference type="SUPFAM" id="SSF81799">
    <property type="entry name" value="Putative methyltransferase TM0872, insert domain"/>
    <property type="match status" value="1"/>
</dbReference>
<gene>
    <name evidence="7" type="primary">rsmH</name>
    <name evidence="8" type="ORF">LT40_04060</name>
</gene>
<dbReference type="SUPFAM" id="SSF53335">
    <property type="entry name" value="S-adenosyl-L-methionine-dependent methyltransferases"/>
    <property type="match status" value="1"/>
</dbReference>
<keyword evidence="3 7" id="KW-0698">rRNA processing</keyword>
<dbReference type="Gene3D" id="3.40.50.150">
    <property type="entry name" value="Vaccinia Virus protein VP39"/>
    <property type="match status" value="1"/>
</dbReference>
<feature type="binding site" evidence="7">
    <location>
        <begin position="37"/>
        <end position="39"/>
    </location>
    <ligand>
        <name>S-adenosyl-L-methionine</name>
        <dbReference type="ChEBI" id="CHEBI:59789"/>
    </ligand>
</feature>
<evidence type="ECO:0000256" key="3">
    <source>
        <dbReference type="ARBA" id="ARBA00022552"/>
    </source>
</evidence>
<dbReference type="InterPro" id="IPR023397">
    <property type="entry name" value="SAM-dep_MeTrfase_MraW_recog"/>
</dbReference>
<dbReference type="NCBIfam" id="TIGR00006">
    <property type="entry name" value="16S rRNA (cytosine(1402)-N(4))-methyltransferase RsmH"/>
    <property type="match status" value="1"/>
</dbReference>
<reference evidence="8 9" key="1">
    <citation type="journal article" date="2015" name="J. Biotechnol.">
        <title>Complete genome sequence of Pseudomonas rhizosphaerae IH5T (=DSM 16299T), a phosphate-solubilizing rhizobacterium for bacterial biofertilizer.</title>
        <authorList>
            <person name="Kwak Y."/>
            <person name="Jung B.K."/>
            <person name="Shin J.H."/>
        </authorList>
    </citation>
    <scope>NUCLEOTIDE SEQUENCE [LARGE SCALE GENOMIC DNA]</scope>
    <source>
        <strain evidence="8">DSM 16299</strain>
    </source>
</reference>
<dbReference type="HAMAP" id="MF_01007">
    <property type="entry name" value="16SrRNA_methyltr_H"/>
    <property type="match status" value="1"/>
</dbReference>
<dbReference type="GO" id="GO:0070475">
    <property type="term" value="P:rRNA base methylation"/>
    <property type="evidence" value="ECO:0007669"/>
    <property type="project" value="UniProtKB-UniRule"/>
</dbReference>
<keyword evidence="6 7" id="KW-0949">S-adenosyl-L-methionine</keyword>
<dbReference type="STRING" id="216142.LT40_04060"/>
<comment type="subcellular location">
    <subcellularLocation>
        <location evidence="7">Cytoplasm</location>
    </subcellularLocation>
</comment>
<dbReference type="eggNOG" id="COG0275">
    <property type="taxonomic scope" value="Bacteria"/>
</dbReference>
<keyword evidence="9" id="KW-1185">Reference proteome</keyword>
<dbReference type="PIRSF" id="PIRSF004486">
    <property type="entry name" value="MraW"/>
    <property type="match status" value="1"/>
</dbReference>
<dbReference type="FunFam" id="1.10.150.170:FF:000001">
    <property type="entry name" value="Ribosomal RNA small subunit methyltransferase H"/>
    <property type="match status" value="1"/>
</dbReference>
<keyword evidence="2 7" id="KW-0963">Cytoplasm</keyword>
<comment type="similarity">
    <text evidence="1 7">Belongs to the methyltransferase superfamily. RsmH family.</text>
</comment>
<dbReference type="RefSeq" id="WP_043186822.1">
    <property type="nucleotide sequence ID" value="NZ_CP009533.1"/>
</dbReference>
<keyword evidence="5 7" id="KW-0808">Transferase</keyword>
<feature type="binding site" evidence="7">
    <location>
        <position position="112"/>
    </location>
    <ligand>
        <name>S-adenosyl-L-methionine</name>
        <dbReference type="ChEBI" id="CHEBI:59789"/>
    </ligand>
</feature>
<dbReference type="EMBL" id="CP009533">
    <property type="protein sequence ID" value="AIS16624.1"/>
    <property type="molecule type" value="Genomic_DNA"/>
</dbReference>
<evidence type="ECO:0000313" key="9">
    <source>
        <dbReference type="Proteomes" id="UP000029499"/>
    </source>
</evidence>
<dbReference type="GO" id="GO:0005737">
    <property type="term" value="C:cytoplasm"/>
    <property type="evidence" value="ECO:0007669"/>
    <property type="project" value="UniProtKB-SubCell"/>
</dbReference>
<evidence type="ECO:0000256" key="2">
    <source>
        <dbReference type="ARBA" id="ARBA00022490"/>
    </source>
</evidence>
<comment type="function">
    <text evidence="7">Specifically methylates the N4 position of cytidine in position 1402 (C1402) of 16S rRNA.</text>
</comment>
<feature type="binding site" evidence="7">
    <location>
        <position position="83"/>
    </location>
    <ligand>
        <name>S-adenosyl-L-methionine</name>
        <dbReference type="ChEBI" id="CHEBI:59789"/>
    </ligand>
</feature>
<comment type="catalytic activity">
    <reaction evidence="7">
        <text>cytidine(1402) in 16S rRNA + S-adenosyl-L-methionine = N(4)-methylcytidine(1402) in 16S rRNA + S-adenosyl-L-homocysteine + H(+)</text>
        <dbReference type="Rhea" id="RHEA:42928"/>
        <dbReference type="Rhea" id="RHEA-COMP:10286"/>
        <dbReference type="Rhea" id="RHEA-COMP:10287"/>
        <dbReference type="ChEBI" id="CHEBI:15378"/>
        <dbReference type="ChEBI" id="CHEBI:57856"/>
        <dbReference type="ChEBI" id="CHEBI:59789"/>
        <dbReference type="ChEBI" id="CHEBI:74506"/>
        <dbReference type="ChEBI" id="CHEBI:82748"/>
        <dbReference type="EC" id="2.1.1.199"/>
    </reaction>
</comment>
<dbReference type="PANTHER" id="PTHR11265">
    <property type="entry name" value="S-ADENOSYL-METHYLTRANSFERASE MRAW"/>
    <property type="match status" value="1"/>
</dbReference>
<dbReference type="EC" id="2.1.1.199" evidence="7"/>
<dbReference type="InterPro" id="IPR029063">
    <property type="entry name" value="SAM-dependent_MTases_sf"/>
</dbReference>
<accession>A0A089YM16</accession>
<sequence>MTIDSGFNHITVLLDEAVEALAVRDDGCYLDGTFGRGGHSRLILRHLGPDGRLLGFDKDPQAIATGQALAAEDGRFVIVQRSFAELGAEVRERGMHGKVSGILLDLGVSSPQLDDAERGFSFLHDGPLDMRMDPSRGMSAAEFIATAAEEEIARVFKEYGEERFARRMARAVVQRREVQPFERTADLAEVLKVANPAWEKGKNPATRAFQGLRIHVNNELADLEAGLEAALDALEIGGRLVVISFHSLEDRIVKLFMRKLTKGEADNLPRNLPVRFEAFVPKAKLHGKAQFASEAELKANPRSRSAVMRVAEKLR</sequence>
<feature type="binding site" evidence="7">
    <location>
        <position position="57"/>
    </location>
    <ligand>
        <name>S-adenosyl-L-methionine</name>
        <dbReference type="ChEBI" id="CHEBI:59789"/>
    </ligand>
</feature>
<dbReference type="Proteomes" id="UP000029499">
    <property type="component" value="Chromosome"/>
</dbReference>
<dbReference type="AlphaFoldDB" id="A0A089YM16"/>
<evidence type="ECO:0000256" key="5">
    <source>
        <dbReference type="ARBA" id="ARBA00022679"/>
    </source>
</evidence>
<proteinExistence type="inferred from homology"/>